<feature type="domain" description="PKD" evidence="2">
    <location>
        <begin position="210"/>
        <end position="274"/>
    </location>
</feature>
<dbReference type="RefSeq" id="WP_205107038.1">
    <property type="nucleotide sequence ID" value="NZ_JACJJL010000001.1"/>
</dbReference>
<dbReference type="SUPFAM" id="SSF49299">
    <property type="entry name" value="PKD domain"/>
    <property type="match status" value="2"/>
</dbReference>
<dbReference type="AlphaFoldDB" id="A0A938WG92"/>
<comment type="caution">
    <text evidence="3">The sequence shown here is derived from an EMBL/GenBank/DDBJ whole genome shotgun (WGS) entry which is preliminary data.</text>
</comment>
<evidence type="ECO:0000313" key="3">
    <source>
        <dbReference type="EMBL" id="MBM6660361.1"/>
    </source>
</evidence>
<dbReference type="Pfam" id="PF00801">
    <property type="entry name" value="PKD"/>
    <property type="match status" value="1"/>
</dbReference>
<organism evidence="3 4">
    <name type="scientific">Marseilla massiliensis</name>
    <dbReference type="NCBI Taxonomy" id="1841864"/>
    <lineage>
        <taxon>Bacteria</taxon>
        <taxon>Pseudomonadati</taxon>
        <taxon>Bacteroidota</taxon>
        <taxon>Bacteroidia</taxon>
        <taxon>Bacteroidales</taxon>
        <taxon>Prevotellaceae</taxon>
        <taxon>Marseilla</taxon>
    </lineage>
</organism>
<sequence>MKKALLLIMAAVPLMAQADGLQAAFSSDNAYKPYYTQGFDSEDEFGSWTLEQTNPEYTWRLTPSMGSGIDFGAIDPDSKLSLGIEYNQSDFDETVTSPAISVRPNSCVEFYNYFSPVWLFEASWTLYATDVATGDTVQLLQQFLWANTSAYDETKWLRFRLPLDRVEGKTVTFSFNYKGNGGDSQLIDGFRVVQLDDSEGSSIDIAQGDSVSFADASQGNVTSWLWEFEGGVPATSTERNPTVTYPQAGTYSVSLTVGDGTSTSTVTRQGYVNVKAEQPSALIGLPEEGYLSPFVGTLVPTGVPVTFRDLSGGYPTEWLWTFNGTDIEKSAERNPTVTYTRKGLFSVALQATNGAGTDIDMMQYAIQAGGAQYVWNLEIGESNSLAKLSLGFYGNYAGSNWLGLPAFAEHFKAPLAPATIDSVDVYFISNTTVTPDADITVSIRRPDADGKPGETLASASVKAGDIRYSDDTFLATTFVMDRPAEVTGDFFVVIEGMPNNSLEEPPYTSDDIAVACVRRNPGQKGTTWQLVEDQDEYGNPLGTSQWFENVDDAVSMAVCPVITYDRPETPDAITEVGSGEAAADDAVYTLQGVRVERPAKGSIYIRGGKKYVAR</sequence>
<keyword evidence="4" id="KW-1185">Reference proteome</keyword>
<keyword evidence="1" id="KW-0732">Signal</keyword>
<dbReference type="Gene3D" id="2.60.40.10">
    <property type="entry name" value="Immunoglobulins"/>
    <property type="match status" value="2"/>
</dbReference>
<feature type="chain" id="PRO_5037083935" evidence="1">
    <location>
        <begin position="19"/>
        <end position="614"/>
    </location>
</feature>
<feature type="domain" description="PKD" evidence="2">
    <location>
        <begin position="305"/>
        <end position="356"/>
    </location>
</feature>
<dbReference type="SMART" id="SM00089">
    <property type="entry name" value="PKD"/>
    <property type="match status" value="2"/>
</dbReference>
<accession>A0A938WG92</accession>
<dbReference type="CDD" id="cd00146">
    <property type="entry name" value="PKD"/>
    <property type="match status" value="2"/>
</dbReference>
<protein>
    <submittedName>
        <fullName evidence="3">PKD domain-containing protein</fullName>
    </submittedName>
</protein>
<dbReference type="InterPro" id="IPR013783">
    <property type="entry name" value="Ig-like_fold"/>
</dbReference>
<evidence type="ECO:0000259" key="2">
    <source>
        <dbReference type="PROSITE" id="PS50093"/>
    </source>
</evidence>
<dbReference type="Proteomes" id="UP000764045">
    <property type="component" value="Unassembled WGS sequence"/>
</dbReference>
<dbReference type="InterPro" id="IPR035986">
    <property type="entry name" value="PKD_dom_sf"/>
</dbReference>
<name>A0A938WG92_9BACT</name>
<dbReference type="EMBL" id="JACJJL010000001">
    <property type="protein sequence ID" value="MBM6660361.1"/>
    <property type="molecule type" value="Genomic_DNA"/>
</dbReference>
<dbReference type="InterPro" id="IPR000601">
    <property type="entry name" value="PKD_dom"/>
</dbReference>
<dbReference type="PROSITE" id="PS50093">
    <property type="entry name" value="PKD"/>
    <property type="match status" value="2"/>
</dbReference>
<reference evidence="3 4" key="1">
    <citation type="journal article" date="2021" name="Sci. Rep.">
        <title>The distribution of antibiotic resistance genes in chicken gut microbiota commensals.</title>
        <authorList>
            <person name="Juricova H."/>
            <person name="Matiasovicova J."/>
            <person name="Kubasova T."/>
            <person name="Cejkova D."/>
            <person name="Rychlik I."/>
        </authorList>
    </citation>
    <scope>NUCLEOTIDE SEQUENCE [LARGE SCALE GENOMIC DNA]</scope>
    <source>
        <strain evidence="3 4">An819</strain>
    </source>
</reference>
<gene>
    <name evidence="3" type="ORF">H6B30_01080</name>
</gene>
<evidence type="ECO:0000256" key="1">
    <source>
        <dbReference type="SAM" id="SignalP"/>
    </source>
</evidence>
<dbReference type="Pfam" id="PF18911">
    <property type="entry name" value="PKD_4"/>
    <property type="match status" value="1"/>
</dbReference>
<proteinExistence type="predicted"/>
<dbReference type="InterPro" id="IPR022409">
    <property type="entry name" value="PKD/Chitinase_dom"/>
</dbReference>
<feature type="signal peptide" evidence="1">
    <location>
        <begin position="1"/>
        <end position="18"/>
    </location>
</feature>
<evidence type="ECO:0000313" key="4">
    <source>
        <dbReference type="Proteomes" id="UP000764045"/>
    </source>
</evidence>